<proteinExistence type="predicted"/>
<dbReference type="PANTHER" id="PTHR10039">
    <property type="entry name" value="AMELOGENIN"/>
    <property type="match status" value="1"/>
</dbReference>
<dbReference type="GO" id="GO:0016874">
    <property type="term" value="F:ligase activity"/>
    <property type="evidence" value="ECO:0007669"/>
    <property type="project" value="UniProtKB-KW"/>
</dbReference>
<dbReference type="Gene3D" id="2.130.10.10">
    <property type="entry name" value="YVTN repeat-like/Quinoprotein amine dehydrogenase"/>
    <property type="match status" value="2"/>
</dbReference>
<name>A0A6S7GH36_PARCT</name>
<dbReference type="Pfam" id="PF25521">
    <property type="entry name" value="WHD_TANC1"/>
    <property type="match status" value="1"/>
</dbReference>
<dbReference type="OrthoDB" id="5953391at2759"/>
<comment type="caution">
    <text evidence="5">The sequence shown here is derived from an EMBL/GenBank/DDBJ whole genome shotgun (WGS) entry which is preliminary data.</text>
</comment>
<reference evidence="5" key="1">
    <citation type="submission" date="2020-04" db="EMBL/GenBank/DDBJ databases">
        <authorList>
            <person name="Alioto T."/>
            <person name="Alioto T."/>
            <person name="Gomez Garrido J."/>
        </authorList>
    </citation>
    <scope>NUCLEOTIDE SEQUENCE</scope>
    <source>
        <strain evidence="5">A484AB</strain>
    </source>
</reference>
<feature type="domain" description="Nephrocystin 3-like N-terminal" evidence="3">
    <location>
        <begin position="239"/>
        <end position="404"/>
    </location>
</feature>
<evidence type="ECO:0000256" key="1">
    <source>
        <dbReference type="ARBA" id="ARBA00022737"/>
    </source>
</evidence>
<feature type="domain" description="DZIP3-like HEPN" evidence="2">
    <location>
        <begin position="39"/>
        <end position="178"/>
    </location>
</feature>
<evidence type="ECO:0000313" key="6">
    <source>
        <dbReference type="Proteomes" id="UP001152795"/>
    </source>
</evidence>
<keyword evidence="5" id="KW-0436">Ligase</keyword>
<evidence type="ECO:0000259" key="3">
    <source>
        <dbReference type="Pfam" id="PF24883"/>
    </source>
</evidence>
<dbReference type="EMBL" id="CACRXK020000728">
    <property type="protein sequence ID" value="CAB3984351.1"/>
    <property type="molecule type" value="Genomic_DNA"/>
</dbReference>
<keyword evidence="1" id="KW-0677">Repeat</keyword>
<dbReference type="SUPFAM" id="SSF69322">
    <property type="entry name" value="Tricorn protease domain 2"/>
    <property type="match status" value="1"/>
</dbReference>
<feature type="domain" description="TANC1/2-like winged helix" evidence="4">
    <location>
        <begin position="515"/>
        <end position="613"/>
    </location>
</feature>
<dbReference type="Proteomes" id="UP001152795">
    <property type="component" value="Unassembled WGS sequence"/>
</dbReference>
<dbReference type="InterPro" id="IPR015943">
    <property type="entry name" value="WD40/YVTN_repeat-like_dom_sf"/>
</dbReference>
<dbReference type="SUPFAM" id="SSF52540">
    <property type="entry name" value="P-loop containing nucleoside triphosphate hydrolases"/>
    <property type="match status" value="1"/>
</dbReference>
<dbReference type="Gene3D" id="3.40.50.300">
    <property type="entry name" value="P-loop containing nucleotide triphosphate hydrolases"/>
    <property type="match status" value="1"/>
</dbReference>
<gene>
    <name evidence="5" type="ORF">PACLA_8A045888</name>
</gene>
<keyword evidence="6" id="KW-1185">Reference proteome</keyword>
<sequence>MPRSVLESSEEKIYGFKLIRLIVDGGTEALRNIFLNIHPGNLQSILSIHHPTLQRLFKIKKKIITQPQWDKLYPHTPKIPNIKEFDITLLVILLRNICGISPPSTGWNVMPHPADNSREADIVRIKLFRNNCFGHVHRTAVSKSDFEADWAELSSALRRLGFGQAEIDRLKTEECGEEEVDRVRKEWSEIGREIVTKLNELEKNLKQGKFYTDDIISECLHWCEFKKEIQLLHEKYTVGTREWVFQQVSTWLNDKLSDNRAFIITGQAGMGKSIIAAVICRRFPKQFGACHFFKYDNSRYNNPTFLLQSLAWQLCSVFTEYRRNLVVKLSGNKGKILGNENIEGLFSMLFEEPFTNIPDPGKHFLIVIDALDECRQDEKHNLVDLITKHFHNFPRFIRFLITTRSEENIAGGLRELNPLFLKSDDERNLNDLQLFFDNTLKTTMEHVPREKLVKKLVEKSEGLMLYASFLCKLFEDSSIKTKIETLPQSIEDIYKSYFIRLENELKILSIDEAKFMSLLTVIAVAKQPLPLTLIERLLTSEKDLLSGKKLLPKLVSCISSLLVIKENCVSFFHKSVKDWLVKTNHRFTINEKYGHKILADICAYQMNTLKTNEVRFTYDDFAVKYSLQYGIPHMIQAEIQDMQSQSKLLDCVTDLEIVHACICIDVYITLNNLANLENHTNMCHNFNENVLGKIKTLISIIRKFIYILKDIPHSFFQHVVDEKHEKLSSEATVLLMTRYRGLAYFNSVDDEENIKSALIGRIFTKDRVLDVDISPSEDFLICAYSEGVELFSLFNFKSLWKIDEFVVEMIYHPPADLAGIYYGTPPSIVFHPFKNVIFPGQLDRVLNLEGKFEPGPLTVEETNCKFTNCSYSHDKSKMATNYGNYLTVWNLLDNNKITRLLCRSKLYSILFSANDRFLATTNVDELCIYDTENSYCMTSRIYDVLDDPPFLISPYNSDSWYCSGEIVKYDLTRKPVSKRYKLLPKNARAAAEFQAFIESDDPRRFHTKTYLNIFVLRNGVAVAYWCYQHDLNMLSVTDLIQDFTLMQKSGVDSFSRCSISVDGKYIYKSSQHNTLGVPYGSFDIWMLSCSQCVKYQNVCQFKHAFTPFLPVTDGIFFCGEVSEHIGYDSELVESTPELWNSEVTERLFSFPELTGTSKCLSVGEDVIACVLKSQVCFLNVRTNEIVTSIPLTKHRSRSVPYPFESKVEVIACSSQYHVLMKNNKGTLLLQGENNFQPLPLLGLITSACFSPNGQLLAFATSGKRENRLYILDTSTLKIICEFSLYSPVSQMQLHFLDNELLLCKRFKSCLCLISIKTCDVLTCINVGLSDIPWIFSVSRKTGAIIVYSTNYVKDKEFKLIKLWLPHERKDVNELQCSCSIDAEGGTDSLIDMYSFQAAEIYSSVVSSCSIM</sequence>
<dbReference type="Pfam" id="PF24883">
    <property type="entry name" value="NPHP3_N"/>
    <property type="match status" value="1"/>
</dbReference>
<dbReference type="InterPro" id="IPR056884">
    <property type="entry name" value="NPHP3-like_N"/>
</dbReference>
<dbReference type="PANTHER" id="PTHR10039:SF17">
    <property type="entry name" value="FUNGAL STAND N-TERMINAL GOODBYE DOMAIN-CONTAINING PROTEIN-RELATED"/>
    <property type="match status" value="1"/>
</dbReference>
<evidence type="ECO:0000259" key="4">
    <source>
        <dbReference type="Pfam" id="PF25521"/>
    </source>
</evidence>
<organism evidence="5 6">
    <name type="scientific">Paramuricea clavata</name>
    <name type="common">Red gorgonian</name>
    <name type="synonym">Violescent sea-whip</name>
    <dbReference type="NCBI Taxonomy" id="317549"/>
    <lineage>
        <taxon>Eukaryota</taxon>
        <taxon>Metazoa</taxon>
        <taxon>Cnidaria</taxon>
        <taxon>Anthozoa</taxon>
        <taxon>Octocorallia</taxon>
        <taxon>Malacalcyonacea</taxon>
        <taxon>Plexauridae</taxon>
        <taxon>Paramuricea</taxon>
    </lineage>
</organism>
<accession>A0A6S7GH36</accession>
<evidence type="ECO:0000259" key="2">
    <source>
        <dbReference type="Pfam" id="PF18738"/>
    </source>
</evidence>
<dbReference type="Pfam" id="PF18738">
    <property type="entry name" value="HEPN_DZIP3"/>
    <property type="match status" value="1"/>
</dbReference>
<dbReference type="InterPro" id="IPR058056">
    <property type="entry name" value="WH_TANC1/2"/>
</dbReference>
<dbReference type="InterPro" id="IPR027417">
    <property type="entry name" value="P-loop_NTPase"/>
</dbReference>
<evidence type="ECO:0000313" key="5">
    <source>
        <dbReference type="EMBL" id="CAB3984351.1"/>
    </source>
</evidence>
<protein>
    <submittedName>
        <fullName evidence="5">E3 ubiquitin- ligase DZIP3</fullName>
    </submittedName>
</protein>
<dbReference type="InterPro" id="IPR041249">
    <property type="entry name" value="HEPN_DZIP3"/>
</dbReference>